<gene>
    <name evidence="3" type="ORF">ElP_08630</name>
</gene>
<dbReference type="Proteomes" id="UP000317835">
    <property type="component" value="Chromosome"/>
</dbReference>
<evidence type="ECO:0000256" key="2">
    <source>
        <dbReference type="SAM" id="Phobius"/>
    </source>
</evidence>
<evidence type="ECO:0000313" key="4">
    <source>
        <dbReference type="Proteomes" id="UP000317835"/>
    </source>
</evidence>
<sequence>MTPEATRPSAGQARRPSTLPKRVAAPSGSLYRMIWRWHFYAGILVAPTLLVVTITGALYIFRSEIENLAHADLRFVAPAGERAGAQAQVDAAVEAFPGRPPASIELPADPGRSSVVRLGEGRGALAVHVDPFRARPLGAIDPDRPGWTEAFFTTVLKIHRELLAGWPGRLVVELTVGWTILLLATGLYLWWPRRGGGPAGVWWARFRAKPYTVLRDLHTVLGFYLLAPVAVIAVSGLFYCLVWGEAFHRATRGRPEASGGGTPSTSAAVRGDPDPTPMPALSLDRIEALARARYPDRNLFITLPEPGSRTFSLSAGNDYDNSYGPFVSARFELDRRDGRMVSHSTLAEDERYWWHGWAYPLHVGSVLGPTTKVIWLVACLVLAAMPVTGLWMWWIRRPAGRAGFPRRPDRPVPRGLVAAIAALSLLLPVVGASILLILTGEAIVGVVRRALARQSPAPA</sequence>
<name>A0A518GWU0_9BACT</name>
<reference evidence="3 4" key="1">
    <citation type="submission" date="2019-02" db="EMBL/GenBank/DDBJ databases">
        <title>Deep-cultivation of Planctomycetes and their phenomic and genomic characterization uncovers novel biology.</title>
        <authorList>
            <person name="Wiegand S."/>
            <person name="Jogler M."/>
            <person name="Boedeker C."/>
            <person name="Pinto D."/>
            <person name="Vollmers J."/>
            <person name="Rivas-Marin E."/>
            <person name="Kohn T."/>
            <person name="Peeters S.H."/>
            <person name="Heuer A."/>
            <person name="Rast P."/>
            <person name="Oberbeckmann S."/>
            <person name="Bunk B."/>
            <person name="Jeske O."/>
            <person name="Meyerdierks A."/>
            <person name="Storesund J.E."/>
            <person name="Kallscheuer N."/>
            <person name="Luecker S."/>
            <person name="Lage O.M."/>
            <person name="Pohl T."/>
            <person name="Merkel B.J."/>
            <person name="Hornburger P."/>
            <person name="Mueller R.-W."/>
            <person name="Bruemmer F."/>
            <person name="Labrenz M."/>
            <person name="Spormann A.M."/>
            <person name="Op den Camp H."/>
            <person name="Overmann J."/>
            <person name="Amann R."/>
            <person name="Jetten M.S.M."/>
            <person name="Mascher T."/>
            <person name="Medema M.H."/>
            <person name="Devos D.P."/>
            <person name="Kaster A.-K."/>
            <person name="Ovreas L."/>
            <person name="Rohde M."/>
            <person name="Galperin M.Y."/>
            <person name="Jogler C."/>
        </authorList>
    </citation>
    <scope>NUCLEOTIDE SEQUENCE [LARGE SCALE GENOMIC DNA]</scope>
    <source>
        <strain evidence="3 4">ElP</strain>
    </source>
</reference>
<evidence type="ECO:0000313" key="3">
    <source>
        <dbReference type="EMBL" id="QDV33021.1"/>
    </source>
</evidence>
<feature type="transmembrane region" description="Helical" evidence="2">
    <location>
        <begin position="37"/>
        <end position="61"/>
    </location>
</feature>
<feature type="region of interest" description="Disordered" evidence="1">
    <location>
        <begin position="1"/>
        <end position="21"/>
    </location>
</feature>
<dbReference type="Pfam" id="PF03929">
    <property type="entry name" value="PepSY_TM"/>
    <property type="match status" value="1"/>
</dbReference>
<dbReference type="PANTHER" id="PTHR34219:SF1">
    <property type="entry name" value="PEPSY DOMAIN-CONTAINING PROTEIN"/>
    <property type="match status" value="1"/>
</dbReference>
<organism evidence="3 4">
    <name type="scientific">Tautonia plasticadhaerens</name>
    <dbReference type="NCBI Taxonomy" id="2527974"/>
    <lineage>
        <taxon>Bacteria</taxon>
        <taxon>Pseudomonadati</taxon>
        <taxon>Planctomycetota</taxon>
        <taxon>Planctomycetia</taxon>
        <taxon>Isosphaerales</taxon>
        <taxon>Isosphaeraceae</taxon>
        <taxon>Tautonia</taxon>
    </lineage>
</organism>
<protein>
    <submittedName>
        <fullName evidence="3">PepSY-associated TM helix</fullName>
    </submittedName>
</protein>
<dbReference type="KEGG" id="tpla:ElP_08630"/>
<keyword evidence="4" id="KW-1185">Reference proteome</keyword>
<feature type="transmembrane region" description="Helical" evidence="2">
    <location>
        <begin position="373"/>
        <end position="395"/>
    </location>
</feature>
<dbReference type="InterPro" id="IPR005625">
    <property type="entry name" value="PepSY-ass_TM"/>
</dbReference>
<keyword evidence="2" id="KW-1133">Transmembrane helix</keyword>
<feature type="transmembrane region" description="Helical" evidence="2">
    <location>
        <begin position="415"/>
        <end position="439"/>
    </location>
</feature>
<dbReference type="PANTHER" id="PTHR34219">
    <property type="entry name" value="IRON-REGULATED INNER MEMBRANE PROTEIN-RELATED"/>
    <property type="match status" value="1"/>
</dbReference>
<keyword evidence="2" id="KW-0812">Transmembrane</keyword>
<accession>A0A518GWU0</accession>
<feature type="transmembrane region" description="Helical" evidence="2">
    <location>
        <begin position="221"/>
        <end position="244"/>
    </location>
</feature>
<feature type="region of interest" description="Disordered" evidence="1">
    <location>
        <begin position="252"/>
        <end position="275"/>
    </location>
</feature>
<evidence type="ECO:0000256" key="1">
    <source>
        <dbReference type="SAM" id="MobiDB-lite"/>
    </source>
</evidence>
<keyword evidence="2" id="KW-0472">Membrane</keyword>
<dbReference type="AlphaFoldDB" id="A0A518GWU0"/>
<dbReference type="EMBL" id="CP036426">
    <property type="protein sequence ID" value="QDV33021.1"/>
    <property type="molecule type" value="Genomic_DNA"/>
</dbReference>
<feature type="transmembrane region" description="Helical" evidence="2">
    <location>
        <begin position="170"/>
        <end position="191"/>
    </location>
</feature>
<proteinExistence type="predicted"/>